<evidence type="ECO:0000256" key="4">
    <source>
        <dbReference type="ARBA" id="ARBA00022475"/>
    </source>
</evidence>
<comment type="function">
    <text evidence="9">May be a proton symporter involved in the uptake of osmolytes such as proline and glycine betaine.</text>
</comment>
<feature type="transmembrane region" description="Helical" evidence="11">
    <location>
        <begin position="405"/>
        <end position="426"/>
    </location>
</feature>
<keyword evidence="6" id="KW-0769">Symport</keyword>
<evidence type="ECO:0000256" key="9">
    <source>
        <dbReference type="ARBA" id="ARBA00037295"/>
    </source>
</evidence>
<keyword evidence="5 11" id="KW-0812">Transmembrane</keyword>
<organism evidence="13 14">
    <name type="scientific">Nonomuraea thailandensis</name>
    <dbReference type="NCBI Taxonomy" id="1188745"/>
    <lineage>
        <taxon>Bacteria</taxon>
        <taxon>Bacillati</taxon>
        <taxon>Actinomycetota</taxon>
        <taxon>Actinomycetes</taxon>
        <taxon>Streptosporangiales</taxon>
        <taxon>Streptosporangiaceae</taxon>
        <taxon>Nonomuraea</taxon>
    </lineage>
</organism>
<dbReference type="InterPro" id="IPR036259">
    <property type="entry name" value="MFS_trans_sf"/>
</dbReference>
<keyword evidence="8 11" id="KW-0472">Membrane</keyword>
<feature type="transmembrane region" description="Helical" evidence="11">
    <location>
        <begin position="339"/>
        <end position="357"/>
    </location>
</feature>
<dbReference type="InterPro" id="IPR020846">
    <property type="entry name" value="MFS_dom"/>
</dbReference>
<evidence type="ECO:0000256" key="2">
    <source>
        <dbReference type="ARBA" id="ARBA00008240"/>
    </source>
</evidence>
<feature type="transmembrane region" description="Helical" evidence="11">
    <location>
        <begin position="289"/>
        <end position="306"/>
    </location>
</feature>
<proteinExistence type="inferred from homology"/>
<gene>
    <name evidence="13" type="ORF">HD597_009091</name>
</gene>
<comment type="subcellular location">
    <subcellularLocation>
        <location evidence="1">Cell membrane</location>
        <topology evidence="1">Multi-pass membrane protein</topology>
    </subcellularLocation>
</comment>
<evidence type="ECO:0000256" key="11">
    <source>
        <dbReference type="SAM" id="Phobius"/>
    </source>
</evidence>
<dbReference type="FunFam" id="1.20.1250.20:FF:000001">
    <property type="entry name" value="Dicarboxylate MFS transporter"/>
    <property type="match status" value="1"/>
</dbReference>
<dbReference type="EMBL" id="JAMZEB010000002">
    <property type="protein sequence ID" value="MCP2362071.1"/>
    <property type="molecule type" value="Genomic_DNA"/>
</dbReference>
<name>A0A9X2GUN6_9ACTN</name>
<dbReference type="GO" id="GO:0005886">
    <property type="term" value="C:plasma membrane"/>
    <property type="evidence" value="ECO:0007669"/>
    <property type="project" value="UniProtKB-SubCell"/>
</dbReference>
<sequence>MTSDNTTTTPAPTSTSTSNLRAVVAGSFGNVMENYDNLVYAYTAATLGKLFFPASDGLAGTLYTFAVFAVGFLMRPLGAITFGHIGDKFGRRIALVVSVLMMGAATTLIGLLPTYESIGVLAPLLLVVLRMVQGFSVAGEWAGSAAFLVEYAPQRRRGFFGSFNQVSTAAGFLLASGVVALNSTVFTEQQVTEWAWRLPFLLSALTAVAALWLRYGLAETPAFTEEQAKGETATSPLREGLRTQFAGIARGFGFTMLWTVAYFFFLTYLPTWLTDVAGVDAGVARVSNLVGLVTLTLCIAAFGALSDRIGRKPLLIAAAAGFLVLSWPVMALIQNGGVFGVYAGQIVIAVILAMFSGPGPAALSELFPTKLRYSTMSIGYNFAVMAFGGTAPFVATGLVQLTGSGMATALLPIVSAAVTLAVVAGMKESAHRRLH</sequence>
<feature type="transmembrane region" description="Helical" evidence="11">
    <location>
        <begin position="313"/>
        <end position="333"/>
    </location>
</feature>
<evidence type="ECO:0000256" key="6">
    <source>
        <dbReference type="ARBA" id="ARBA00022847"/>
    </source>
</evidence>
<evidence type="ECO:0000256" key="7">
    <source>
        <dbReference type="ARBA" id="ARBA00022989"/>
    </source>
</evidence>
<feature type="transmembrane region" description="Helical" evidence="11">
    <location>
        <begin position="248"/>
        <end position="269"/>
    </location>
</feature>
<evidence type="ECO:0000313" key="13">
    <source>
        <dbReference type="EMBL" id="MCP2362071.1"/>
    </source>
</evidence>
<keyword evidence="3" id="KW-0813">Transport</keyword>
<keyword evidence="14" id="KW-1185">Reference proteome</keyword>
<feature type="transmembrane region" description="Helical" evidence="11">
    <location>
        <begin position="159"/>
        <end position="182"/>
    </location>
</feature>
<evidence type="ECO:0000256" key="1">
    <source>
        <dbReference type="ARBA" id="ARBA00004651"/>
    </source>
</evidence>
<feature type="transmembrane region" description="Helical" evidence="11">
    <location>
        <begin position="378"/>
        <end position="399"/>
    </location>
</feature>
<dbReference type="PANTHER" id="PTHR43528">
    <property type="entry name" value="ALPHA-KETOGLUTARATE PERMEASE"/>
    <property type="match status" value="1"/>
</dbReference>
<dbReference type="GO" id="GO:0015293">
    <property type="term" value="F:symporter activity"/>
    <property type="evidence" value="ECO:0007669"/>
    <property type="project" value="UniProtKB-KW"/>
</dbReference>
<feature type="transmembrane region" description="Helical" evidence="11">
    <location>
        <begin position="93"/>
        <end position="112"/>
    </location>
</feature>
<feature type="transmembrane region" description="Helical" evidence="11">
    <location>
        <begin position="194"/>
        <end position="213"/>
    </location>
</feature>
<dbReference type="Proteomes" id="UP001139648">
    <property type="component" value="Unassembled WGS sequence"/>
</dbReference>
<dbReference type="AlphaFoldDB" id="A0A9X2GUN6"/>
<evidence type="ECO:0000256" key="8">
    <source>
        <dbReference type="ARBA" id="ARBA00023136"/>
    </source>
</evidence>
<dbReference type="InterPro" id="IPR051084">
    <property type="entry name" value="H+-coupled_symporters"/>
</dbReference>
<feature type="transmembrane region" description="Helical" evidence="11">
    <location>
        <begin position="50"/>
        <end position="73"/>
    </location>
</feature>
<dbReference type="SUPFAM" id="SSF103473">
    <property type="entry name" value="MFS general substrate transporter"/>
    <property type="match status" value="1"/>
</dbReference>
<keyword evidence="4" id="KW-1003">Cell membrane</keyword>
<evidence type="ECO:0000256" key="3">
    <source>
        <dbReference type="ARBA" id="ARBA00022448"/>
    </source>
</evidence>
<comment type="caution">
    <text evidence="13">The sequence shown here is derived from an EMBL/GenBank/DDBJ whole genome shotgun (WGS) entry which is preliminary data.</text>
</comment>
<evidence type="ECO:0000313" key="14">
    <source>
        <dbReference type="Proteomes" id="UP001139648"/>
    </source>
</evidence>
<feature type="domain" description="Major facilitator superfamily (MFS) profile" evidence="12">
    <location>
        <begin position="22"/>
        <end position="427"/>
    </location>
</feature>
<dbReference type="PANTHER" id="PTHR43528:SF1">
    <property type="entry name" value="ALPHA-KETOGLUTARATE PERMEASE"/>
    <property type="match status" value="1"/>
</dbReference>
<dbReference type="Pfam" id="PF00083">
    <property type="entry name" value="Sugar_tr"/>
    <property type="match status" value="2"/>
</dbReference>
<dbReference type="Gene3D" id="1.20.1250.20">
    <property type="entry name" value="MFS general substrate transporter like domains"/>
    <property type="match status" value="2"/>
</dbReference>
<comment type="similarity">
    <text evidence="2">Belongs to the major facilitator superfamily. Metabolite:H+ Symporter (MHS) family (TC 2.A.1.6) family.</text>
</comment>
<evidence type="ECO:0000259" key="12">
    <source>
        <dbReference type="PROSITE" id="PS50850"/>
    </source>
</evidence>
<dbReference type="PROSITE" id="PS50850">
    <property type="entry name" value="MFS"/>
    <property type="match status" value="1"/>
</dbReference>
<dbReference type="InterPro" id="IPR005828">
    <property type="entry name" value="MFS_sugar_transport-like"/>
</dbReference>
<reference evidence="13" key="1">
    <citation type="submission" date="2022-06" db="EMBL/GenBank/DDBJ databases">
        <title>Sequencing the genomes of 1000 actinobacteria strains.</title>
        <authorList>
            <person name="Klenk H.-P."/>
        </authorList>
    </citation>
    <scope>NUCLEOTIDE SEQUENCE</scope>
    <source>
        <strain evidence="13">DSM 46694</strain>
    </source>
</reference>
<evidence type="ECO:0000256" key="10">
    <source>
        <dbReference type="ARBA" id="ARBA00039918"/>
    </source>
</evidence>
<dbReference type="RefSeq" id="WP_253752454.1">
    <property type="nucleotide sequence ID" value="NZ_BAABKA010000027.1"/>
</dbReference>
<evidence type="ECO:0000256" key="5">
    <source>
        <dbReference type="ARBA" id="ARBA00022692"/>
    </source>
</evidence>
<keyword evidence="7 11" id="KW-1133">Transmembrane helix</keyword>
<accession>A0A9X2GUN6</accession>
<protein>
    <recommendedName>
        <fullName evidence="10">Putative proline/betaine transporter</fullName>
    </recommendedName>
</protein>